<organism evidence="5 6">
    <name type="scientific">Synechocystis salina LEGE 00031</name>
    <dbReference type="NCBI Taxonomy" id="1828736"/>
    <lineage>
        <taxon>Bacteria</taxon>
        <taxon>Bacillati</taxon>
        <taxon>Cyanobacteriota</taxon>
        <taxon>Cyanophyceae</taxon>
        <taxon>Synechococcales</taxon>
        <taxon>Merismopediaceae</taxon>
        <taxon>Synechocystis</taxon>
    </lineage>
</organism>
<evidence type="ECO:0000313" key="5">
    <source>
        <dbReference type="EMBL" id="MBE9254630.1"/>
    </source>
</evidence>
<dbReference type="InterPro" id="IPR020103">
    <property type="entry name" value="PsdUridine_synth_cat_dom_sf"/>
</dbReference>
<evidence type="ECO:0000256" key="3">
    <source>
        <dbReference type="RuleBase" id="RU003887"/>
    </source>
</evidence>
<evidence type="ECO:0000259" key="4">
    <source>
        <dbReference type="Pfam" id="PF00849"/>
    </source>
</evidence>
<proteinExistence type="inferred from homology"/>
<dbReference type="SUPFAM" id="SSF55120">
    <property type="entry name" value="Pseudouridine synthase"/>
    <property type="match status" value="1"/>
</dbReference>
<evidence type="ECO:0000256" key="1">
    <source>
        <dbReference type="ARBA" id="ARBA00008348"/>
    </source>
</evidence>
<dbReference type="RefSeq" id="WP_190598443.1">
    <property type="nucleotide sequence ID" value="NZ_JADEVV010000035.1"/>
</dbReference>
<feature type="domain" description="Pseudouridine synthase RsuA/RluA-like" evidence="4">
    <location>
        <begin position="4"/>
        <end position="150"/>
    </location>
</feature>
<dbReference type="Gene3D" id="3.30.70.1560">
    <property type="entry name" value="Alpha-L RNA-binding motif"/>
    <property type="match status" value="1"/>
</dbReference>
<dbReference type="PANTHER" id="PTHR47683">
    <property type="entry name" value="PSEUDOURIDINE SYNTHASE FAMILY PROTEIN-RELATED"/>
    <property type="match status" value="1"/>
</dbReference>
<dbReference type="InterPro" id="IPR050343">
    <property type="entry name" value="RsuA_PseudoU_synthase"/>
</dbReference>
<dbReference type="Pfam" id="PF00849">
    <property type="entry name" value="PseudoU_synth_2"/>
    <property type="match status" value="1"/>
</dbReference>
<dbReference type="InterPro" id="IPR006145">
    <property type="entry name" value="PsdUridine_synth_RsuA/RluA"/>
</dbReference>
<dbReference type="PROSITE" id="PS01149">
    <property type="entry name" value="PSI_RSU"/>
    <property type="match status" value="1"/>
</dbReference>
<name>A0ABR9VTE2_9SYNC</name>
<gene>
    <name evidence="5" type="ORF">IQ217_12435</name>
</gene>
<dbReference type="Gene3D" id="3.30.70.580">
    <property type="entry name" value="Pseudouridine synthase I, catalytic domain, N-terminal subdomain"/>
    <property type="match status" value="1"/>
</dbReference>
<dbReference type="PANTHER" id="PTHR47683:SF2">
    <property type="entry name" value="RNA-BINDING S4 DOMAIN-CONTAINING PROTEIN"/>
    <property type="match status" value="1"/>
</dbReference>
<comment type="similarity">
    <text evidence="1 3">Belongs to the pseudouridine synthase RsuA family.</text>
</comment>
<dbReference type="NCBIfam" id="TIGR00093">
    <property type="entry name" value="pseudouridine synthase"/>
    <property type="match status" value="1"/>
</dbReference>
<comment type="caution">
    <text evidence="5">The sequence shown here is derived from an EMBL/GenBank/DDBJ whole genome shotgun (WGS) entry which is preliminary data.</text>
</comment>
<dbReference type="Proteomes" id="UP000658720">
    <property type="component" value="Unassembled WGS sequence"/>
</dbReference>
<protein>
    <recommendedName>
        <fullName evidence="3">Pseudouridine synthase</fullName>
        <ecNumber evidence="3">5.4.99.-</ecNumber>
    </recommendedName>
</protein>
<keyword evidence="2 3" id="KW-0413">Isomerase</keyword>
<dbReference type="InterPro" id="IPR018496">
    <property type="entry name" value="PsdUridine_synth_RsuA/RluB_CS"/>
</dbReference>
<reference evidence="5 6" key="1">
    <citation type="submission" date="2020-10" db="EMBL/GenBank/DDBJ databases">
        <authorList>
            <person name="Castelo-Branco R."/>
            <person name="Eusebio N."/>
            <person name="Adriana R."/>
            <person name="Vieira A."/>
            <person name="Brugerolle De Fraissinette N."/>
            <person name="Rezende De Castro R."/>
            <person name="Schneider M.P."/>
            <person name="Vasconcelos V."/>
            <person name="Leao P.N."/>
        </authorList>
    </citation>
    <scope>NUCLEOTIDE SEQUENCE [LARGE SCALE GENOMIC DNA]</scope>
    <source>
        <strain evidence="5 6">LEGE 00031</strain>
    </source>
</reference>
<dbReference type="InterPro" id="IPR000748">
    <property type="entry name" value="PsdUridine_synth_RsuA/RluB/E/F"/>
</dbReference>
<sequence length="224" mass="25392">MPATIVFHKPYGVLCQFTDNSDNPRPTLKDYIDLPDLYPVGRLDRDSEGLLLLTSNGKLQHRLAHREFAHQRTYFVQVEGAPTTADLEPLRRGIALGDYRTRPAIADIITEPDFPPRNPPIRYRATIPTSWLSITLTEGRNRQVRRMTAAVGFPTLRLVRVQMTVTGRSPQRGKGKSAAPWHLALENLSPGQWRPLTPWEENFCQQLLAGPSPPTRPRKTGDRR</sequence>
<accession>A0ABR9VTE2</accession>
<dbReference type="InterPro" id="IPR042092">
    <property type="entry name" value="PsdUridine_s_RsuA/RluB/E/F_cat"/>
</dbReference>
<keyword evidence="6" id="KW-1185">Reference proteome</keyword>
<evidence type="ECO:0000256" key="2">
    <source>
        <dbReference type="ARBA" id="ARBA00023235"/>
    </source>
</evidence>
<evidence type="ECO:0000313" key="6">
    <source>
        <dbReference type="Proteomes" id="UP000658720"/>
    </source>
</evidence>
<dbReference type="InterPro" id="IPR020094">
    <property type="entry name" value="TruA/RsuA/RluB/E/F_N"/>
</dbReference>
<dbReference type="EMBL" id="JADEVV010000035">
    <property type="protein sequence ID" value="MBE9254630.1"/>
    <property type="molecule type" value="Genomic_DNA"/>
</dbReference>
<dbReference type="EC" id="5.4.99.-" evidence="3"/>